<protein>
    <recommendedName>
        <fullName evidence="3">Ankyrin repeat domain-containing protein</fullName>
    </recommendedName>
</protein>
<dbReference type="RefSeq" id="WP_202956148.1">
    <property type="nucleotide sequence ID" value="NZ_JAPCID010000007.1"/>
</dbReference>
<name>A0ABT4REN6_9ACTN</name>
<sequence length="83" mass="8825">MWGRGSTVRLLLARGADSHAGSIHGPPLGWTAWGSRELRGAPERLDGYLEATTALLEAGARVTDAMIELAADEVAVRLEEAAR</sequence>
<proteinExistence type="predicted"/>
<reference evidence="1" key="1">
    <citation type="submission" date="2022-10" db="EMBL/GenBank/DDBJ databases">
        <title>The WGS of Solirubrobacter sp. CPCC 204708.</title>
        <authorList>
            <person name="Jiang Z."/>
        </authorList>
    </citation>
    <scope>NUCLEOTIDE SEQUENCE</scope>
    <source>
        <strain evidence="1">CPCC 204708</strain>
    </source>
</reference>
<dbReference type="EMBL" id="JAPCID010000007">
    <property type="protein sequence ID" value="MDA0136983.1"/>
    <property type="molecule type" value="Genomic_DNA"/>
</dbReference>
<accession>A0ABT4REN6</accession>
<dbReference type="Proteomes" id="UP001147700">
    <property type="component" value="Unassembled WGS sequence"/>
</dbReference>
<evidence type="ECO:0008006" key="3">
    <source>
        <dbReference type="Google" id="ProtNLM"/>
    </source>
</evidence>
<gene>
    <name evidence="1" type="ORF">OJ962_05695</name>
</gene>
<keyword evidence="2" id="KW-1185">Reference proteome</keyword>
<evidence type="ECO:0000313" key="2">
    <source>
        <dbReference type="Proteomes" id="UP001147700"/>
    </source>
</evidence>
<comment type="caution">
    <text evidence="1">The sequence shown here is derived from an EMBL/GenBank/DDBJ whole genome shotgun (WGS) entry which is preliminary data.</text>
</comment>
<organism evidence="1 2">
    <name type="scientific">Solirubrobacter deserti</name>
    <dbReference type="NCBI Taxonomy" id="2282478"/>
    <lineage>
        <taxon>Bacteria</taxon>
        <taxon>Bacillati</taxon>
        <taxon>Actinomycetota</taxon>
        <taxon>Thermoleophilia</taxon>
        <taxon>Solirubrobacterales</taxon>
        <taxon>Solirubrobacteraceae</taxon>
        <taxon>Solirubrobacter</taxon>
    </lineage>
</organism>
<evidence type="ECO:0000313" key="1">
    <source>
        <dbReference type="EMBL" id="MDA0136983.1"/>
    </source>
</evidence>